<organism evidence="8 9">
    <name type="scientific">Candidatus Dactylopiibacterium carminicum</name>
    <dbReference type="NCBI Taxonomy" id="857335"/>
    <lineage>
        <taxon>Bacteria</taxon>
        <taxon>Pseudomonadati</taxon>
        <taxon>Pseudomonadota</taxon>
        <taxon>Betaproteobacteria</taxon>
        <taxon>Rhodocyclales</taxon>
        <taxon>Rhodocyclaceae</taxon>
        <taxon>Candidatus Dactylopiibacterium</taxon>
    </lineage>
</organism>
<dbReference type="Proteomes" id="UP000623509">
    <property type="component" value="Unassembled WGS sequence"/>
</dbReference>
<evidence type="ECO:0000313" key="7">
    <source>
        <dbReference type="EMBL" id="KAF7600014.1"/>
    </source>
</evidence>
<dbReference type="AlphaFoldDB" id="A0A272EX26"/>
<dbReference type="Pfam" id="PF04932">
    <property type="entry name" value="Wzy_C"/>
    <property type="match status" value="1"/>
</dbReference>
<feature type="transmembrane region" description="Helical" evidence="5">
    <location>
        <begin position="37"/>
        <end position="55"/>
    </location>
</feature>
<gene>
    <name evidence="7" type="ORF">BGI27_04540</name>
    <name evidence="8" type="ORF">CGU29_03455</name>
</gene>
<dbReference type="PANTHER" id="PTHR37422:SF13">
    <property type="entry name" value="LIPOPOLYSACCHARIDE BIOSYNTHESIS PROTEIN PA4999-RELATED"/>
    <property type="match status" value="1"/>
</dbReference>
<comment type="caution">
    <text evidence="8">The sequence shown here is derived from an EMBL/GenBank/DDBJ whole genome shotgun (WGS) entry which is preliminary data.</text>
</comment>
<evidence type="ECO:0000313" key="10">
    <source>
        <dbReference type="Proteomes" id="UP000623509"/>
    </source>
</evidence>
<keyword evidence="3 5" id="KW-1133">Transmembrane helix</keyword>
<feature type="transmembrane region" description="Helical" evidence="5">
    <location>
        <begin position="245"/>
        <end position="264"/>
    </location>
</feature>
<evidence type="ECO:0000313" key="8">
    <source>
        <dbReference type="EMBL" id="PAS94596.1"/>
    </source>
</evidence>
<sequence>MQHASPEVRSALTPLERLQTGSLCLLLAVLPLAHARAAQSIMIACSLLLFLPAFCRPQTHFSDSLPGVLWWVLAMWPGVALLSALWSADPGRSLLGAIQSAVAPTGIFLAALAAGRNPRMLRRVLVGGSAGIALLCLTTIGGLLKGGIPLVSQGANAVLASDLIARWYPGPGLASTFALIGLPLSWWIWRERLLPWGGALVLAALLIGLLSFNRMYWLGLVVLIVIWMVSYRSGRYAPTKGRSGLLLICLCALVTLALLSTTVVRQSGSLSGQSIVQASHALAKDPRWSIWSQWLDSSMQRPLLGTGYGKEVARQVHADHFAPITAEMMDQAGKSHPHNLLLSLWIQTGLPGLLAFLCLMASLASLAAAHARRDTPARHAALALGMTIAMLFFKNLTDDFYDIALPAMFWAYAGLMAGAMRGKTPT</sequence>
<dbReference type="GO" id="GO:0016020">
    <property type="term" value="C:membrane"/>
    <property type="evidence" value="ECO:0007669"/>
    <property type="project" value="UniProtKB-SubCell"/>
</dbReference>
<evidence type="ECO:0000256" key="2">
    <source>
        <dbReference type="ARBA" id="ARBA00022692"/>
    </source>
</evidence>
<evidence type="ECO:0000313" key="9">
    <source>
        <dbReference type="Proteomes" id="UP000216107"/>
    </source>
</evidence>
<dbReference type="InterPro" id="IPR007016">
    <property type="entry name" value="O-antigen_ligase-rel_domated"/>
</dbReference>
<reference evidence="7 10" key="1">
    <citation type="submission" date="2016-08" db="EMBL/GenBank/DDBJ databases">
        <title>Candidatus Dactylopiibacterium carminicum genome sequence.</title>
        <authorList>
            <person name="Ramirez-Puebla S.T."/>
            <person name="Ormeno-Orrillo E."/>
            <person name="Vera-Ponce De Leon A."/>
            <person name="Luis L."/>
            <person name="Sanchez-Flores A."/>
            <person name="Monica R."/>
            <person name="Martinez-Romero E."/>
        </authorList>
    </citation>
    <scope>NUCLEOTIDE SEQUENCE [LARGE SCALE GENOMIC DNA]</scope>
    <source>
        <strain evidence="7">END1</strain>
    </source>
</reference>
<keyword evidence="4 5" id="KW-0472">Membrane</keyword>
<feature type="transmembrane region" description="Helical" evidence="5">
    <location>
        <begin position="193"/>
        <end position="210"/>
    </location>
</feature>
<dbReference type="PANTHER" id="PTHR37422">
    <property type="entry name" value="TEICHURONIC ACID BIOSYNTHESIS PROTEIN TUAE"/>
    <property type="match status" value="1"/>
</dbReference>
<dbReference type="EMBL" id="NMRN01000006">
    <property type="protein sequence ID" value="PAS94596.1"/>
    <property type="molecule type" value="Genomic_DNA"/>
</dbReference>
<dbReference type="OrthoDB" id="8050531at2"/>
<evidence type="ECO:0000256" key="5">
    <source>
        <dbReference type="SAM" id="Phobius"/>
    </source>
</evidence>
<dbReference type="EMBL" id="MDUX01000010">
    <property type="protein sequence ID" value="KAF7600014.1"/>
    <property type="molecule type" value="Genomic_DNA"/>
</dbReference>
<feature type="transmembrane region" description="Helical" evidence="5">
    <location>
        <begin position="344"/>
        <end position="368"/>
    </location>
</feature>
<feature type="transmembrane region" description="Helical" evidence="5">
    <location>
        <begin position="164"/>
        <end position="186"/>
    </location>
</feature>
<keyword evidence="10" id="KW-1185">Reference proteome</keyword>
<keyword evidence="7" id="KW-0436">Ligase</keyword>
<reference evidence="8 9" key="2">
    <citation type="submission" date="2017-07" db="EMBL/GenBank/DDBJ databases">
        <title>Candidatus Dactylopiibacterium carminicum, a nitrogen-fixing symbiont of the cochineal insect Dactylopius coccus and Dactylopius opuntiae (Hemiptera: Coccoidea: Dactylopiidae).</title>
        <authorList>
            <person name="Vera A."/>
        </authorList>
    </citation>
    <scope>NUCLEOTIDE SEQUENCE [LARGE SCALE GENOMIC DNA]</scope>
    <source>
        <strain evidence="8 9">NFDCM</strain>
    </source>
</reference>
<name>A0A272EX26_9RHOO</name>
<proteinExistence type="predicted"/>
<dbReference type="GO" id="GO:0016874">
    <property type="term" value="F:ligase activity"/>
    <property type="evidence" value="ECO:0007669"/>
    <property type="project" value="UniProtKB-KW"/>
</dbReference>
<feature type="transmembrane region" description="Helical" evidence="5">
    <location>
        <begin position="94"/>
        <end position="112"/>
    </location>
</feature>
<evidence type="ECO:0000259" key="6">
    <source>
        <dbReference type="Pfam" id="PF04932"/>
    </source>
</evidence>
<evidence type="ECO:0000256" key="3">
    <source>
        <dbReference type="ARBA" id="ARBA00022989"/>
    </source>
</evidence>
<keyword evidence="2 5" id="KW-0812">Transmembrane</keyword>
<dbReference type="InterPro" id="IPR051533">
    <property type="entry name" value="WaaL-like"/>
</dbReference>
<feature type="transmembrane region" description="Helical" evidence="5">
    <location>
        <begin position="403"/>
        <end position="420"/>
    </location>
</feature>
<feature type="transmembrane region" description="Helical" evidence="5">
    <location>
        <begin position="380"/>
        <end position="397"/>
    </location>
</feature>
<feature type="transmembrane region" description="Helical" evidence="5">
    <location>
        <begin position="216"/>
        <end position="233"/>
    </location>
</feature>
<evidence type="ECO:0000256" key="1">
    <source>
        <dbReference type="ARBA" id="ARBA00004141"/>
    </source>
</evidence>
<protein>
    <submittedName>
        <fullName evidence="7">O-antigen ligase domain-containing protein</fullName>
    </submittedName>
</protein>
<evidence type="ECO:0000256" key="4">
    <source>
        <dbReference type="ARBA" id="ARBA00023136"/>
    </source>
</evidence>
<accession>A0A272EX26</accession>
<feature type="transmembrane region" description="Helical" evidence="5">
    <location>
        <begin position="67"/>
        <end position="88"/>
    </location>
</feature>
<dbReference type="Proteomes" id="UP000216107">
    <property type="component" value="Unassembled WGS sequence"/>
</dbReference>
<feature type="transmembrane region" description="Helical" evidence="5">
    <location>
        <begin position="124"/>
        <end position="144"/>
    </location>
</feature>
<comment type="subcellular location">
    <subcellularLocation>
        <location evidence="1">Membrane</location>
        <topology evidence="1">Multi-pass membrane protein</topology>
    </subcellularLocation>
</comment>
<feature type="domain" description="O-antigen ligase-related" evidence="6">
    <location>
        <begin position="200"/>
        <end position="357"/>
    </location>
</feature>